<accession>A0A0D8BDG9</accession>
<evidence type="ECO:0000256" key="4">
    <source>
        <dbReference type="ARBA" id="ARBA00022723"/>
    </source>
</evidence>
<reference evidence="11 12" key="2">
    <citation type="journal article" date="2016" name="Genome Announc.">
        <title>Permanent Draft Genome Sequences for Two Variants of Frankia sp. Strain CpI1, the First Frankia Strain Isolated from Root Nodules of Comptonia peregrina.</title>
        <authorList>
            <person name="Oshone R."/>
            <person name="Hurst S.G.IV."/>
            <person name="Abebe-Akele F."/>
            <person name="Simpson S."/>
            <person name="Morris K."/>
            <person name="Thomas W.K."/>
            <person name="Tisa L.S."/>
        </authorList>
    </citation>
    <scope>NUCLEOTIDE SEQUENCE [LARGE SCALE GENOMIC DNA]</scope>
    <source>
        <strain evidence="12">CpI1-S</strain>
    </source>
</reference>
<evidence type="ECO:0000313" key="11">
    <source>
        <dbReference type="EMBL" id="KJE21442.1"/>
    </source>
</evidence>
<dbReference type="EMBL" id="JYFN01000037">
    <property type="protein sequence ID" value="KJE21442.1"/>
    <property type="molecule type" value="Genomic_DNA"/>
</dbReference>
<name>A0A0D8BDG9_9ACTN</name>
<keyword evidence="12" id="KW-1185">Reference proteome</keyword>
<dbReference type="InterPro" id="IPR002328">
    <property type="entry name" value="ADH_Zn_CS"/>
</dbReference>
<evidence type="ECO:0000256" key="8">
    <source>
        <dbReference type="ARBA" id="ARBA00049243"/>
    </source>
</evidence>
<evidence type="ECO:0000256" key="1">
    <source>
        <dbReference type="ARBA" id="ARBA00001947"/>
    </source>
</evidence>
<comment type="catalytic activity">
    <reaction evidence="7">
        <text>a secondary alcohol + NAD(+) = a ketone + NADH + H(+)</text>
        <dbReference type="Rhea" id="RHEA:10740"/>
        <dbReference type="ChEBI" id="CHEBI:15378"/>
        <dbReference type="ChEBI" id="CHEBI:17087"/>
        <dbReference type="ChEBI" id="CHEBI:35681"/>
        <dbReference type="ChEBI" id="CHEBI:57540"/>
        <dbReference type="ChEBI" id="CHEBI:57945"/>
        <dbReference type="EC" id="1.1.1.1"/>
    </reaction>
</comment>
<evidence type="ECO:0000256" key="9">
    <source>
        <dbReference type="RuleBase" id="RU361277"/>
    </source>
</evidence>
<keyword evidence="6 11" id="KW-0560">Oxidoreductase</keyword>
<dbReference type="PANTHER" id="PTHR42940">
    <property type="entry name" value="ALCOHOL DEHYDROGENASE 1-RELATED"/>
    <property type="match status" value="1"/>
</dbReference>
<keyword evidence="4 9" id="KW-0479">Metal-binding</keyword>
<dbReference type="Gene3D" id="3.90.180.10">
    <property type="entry name" value="Medium-chain alcohol dehydrogenases, catalytic domain"/>
    <property type="match status" value="1"/>
</dbReference>
<dbReference type="InterPro" id="IPR036291">
    <property type="entry name" value="NAD(P)-bd_dom_sf"/>
</dbReference>
<evidence type="ECO:0000259" key="10">
    <source>
        <dbReference type="SMART" id="SM00829"/>
    </source>
</evidence>
<sequence length="348" mass="35420">MRALQITKYQSAPELVELPDPVPGPGQVRLRVAAAGACHSDLHLMEWPAEQMVGQGLRLPFTLGHESAGWVDAVGPGVSAVRVGDACAVYGPWGCGHCRACARGAEQYCEVTHGMGGPGLGGDGGMAEYLLVDDVRHLVPLGDLDPVAAAPLTDAGLTPYHAIRKALPLLGPGSTAVVIGAGGLGHLGIQILRAITPARVVAVDVAPGKLVQALELGAHAAVPAGEDAAAAIRAQTAGGLGAQAVFDMVGSDATMATAAAAVGAEGRVTVVGLAGGALPFRFGTVPFDVDVSLPYWGTRGELFEVLDLARAGLIRAHVETVPLADMPAAYDRLRAGEISGRVVMVPTT</sequence>
<dbReference type="OrthoDB" id="334894at2"/>
<dbReference type="PROSITE" id="PS00059">
    <property type="entry name" value="ADH_ZINC"/>
    <property type="match status" value="1"/>
</dbReference>
<dbReference type="SMART" id="SM00829">
    <property type="entry name" value="PKS_ER"/>
    <property type="match status" value="1"/>
</dbReference>
<comment type="caution">
    <text evidence="11">The sequence shown here is derived from an EMBL/GenBank/DDBJ whole genome shotgun (WGS) entry which is preliminary data.</text>
</comment>
<dbReference type="GO" id="GO:0008270">
    <property type="term" value="F:zinc ion binding"/>
    <property type="evidence" value="ECO:0007669"/>
    <property type="project" value="InterPro"/>
</dbReference>
<dbReference type="PATRIC" id="fig|1502723.3.peg.3970"/>
<dbReference type="Proteomes" id="UP000032545">
    <property type="component" value="Unassembled WGS sequence"/>
</dbReference>
<dbReference type="RefSeq" id="WP_044886799.1">
    <property type="nucleotide sequence ID" value="NZ_JYFN01000037.1"/>
</dbReference>
<dbReference type="CDD" id="cd05284">
    <property type="entry name" value="arabinose_DH_like"/>
    <property type="match status" value="1"/>
</dbReference>
<protein>
    <recommendedName>
        <fullName evidence="3">alcohol dehydrogenase</fullName>
        <ecNumber evidence="3">1.1.1.1</ecNumber>
    </recommendedName>
</protein>
<evidence type="ECO:0000256" key="6">
    <source>
        <dbReference type="ARBA" id="ARBA00023002"/>
    </source>
</evidence>
<evidence type="ECO:0000313" key="12">
    <source>
        <dbReference type="Proteomes" id="UP000032545"/>
    </source>
</evidence>
<evidence type="ECO:0000256" key="5">
    <source>
        <dbReference type="ARBA" id="ARBA00022833"/>
    </source>
</evidence>
<dbReference type="EC" id="1.1.1.1" evidence="3"/>
<reference evidence="12" key="1">
    <citation type="submission" date="2015-02" db="EMBL/GenBank/DDBJ databases">
        <title>Draft Genome of Frankia sp. CpI1-S.</title>
        <authorList>
            <person name="Oshone R.T."/>
            <person name="Ngom M."/>
            <person name="Ghodhbane-Gtari F."/>
            <person name="Gtari M."/>
            <person name="Morris K."/>
            <person name="Thomas K."/>
            <person name="Sen A."/>
            <person name="Tisa L.S."/>
        </authorList>
    </citation>
    <scope>NUCLEOTIDE SEQUENCE [LARGE SCALE GENOMIC DNA]</scope>
    <source>
        <strain evidence="12">CpI1-S</strain>
    </source>
</reference>
<feature type="domain" description="Enoyl reductase (ER)" evidence="10">
    <location>
        <begin position="10"/>
        <end position="344"/>
    </location>
</feature>
<comment type="catalytic activity">
    <reaction evidence="8">
        <text>a primary alcohol + NAD(+) = an aldehyde + NADH + H(+)</text>
        <dbReference type="Rhea" id="RHEA:10736"/>
        <dbReference type="ChEBI" id="CHEBI:15378"/>
        <dbReference type="ChEBI" id="CHEBI:15734"/>
        <dbReference type="ChEBI" id="CHEBI:17478"/>
        <dbReference type="ChEBI" id="CHEBI:57540"/>
        <dbReference type="ChEBI" id="CHEBI:57945"/>
        <dbReference type="EC" id="1.1.1.1"/>
    </reaction>
</comment>
<evidence type="ECO:0000256" key="3">
    <source>
        <dbReference type="ARBA" id="ARBA00013190"/>
    </source>
</evidence>
<dbReference type="InterPro" id="IPR011032">
    <property type="entry name" value="GroES-like_sf"/>
</dbReference>
<proteinExistence type="inferred from homology"/>
<keyword evidence="5 9" id="KW-0862">Zinc</keyword>
<dbReference type="InterPro" id="IPR013149">
    <property type="entry name" value="ADH-like_C"/>
</dbReference>
<organism evidence="11 12">
    <name type="scientific">Frankia torreyi</name>
    <dbReference type="NCBI Taxonomy" id="1856"/>
    <lineage>
        <taxon>Bacteria</taxon>
        <taxon>Bacillati</taxon>
        <taxon>Actinomycetota</taxon>
        <taxon>Actinomycetes</taxon>
        <taxon>Frankiales</taxon>
        <taxon>Frankiaceae</taxon>
        <taxon>Frankia</taxon>
    </lineage>
</organism>
<evidence type="ECO:0000256" key="2">
    <source>
        <dbReference type="ARBA" id="ARBA00008072"/>
    </source>
</evidence>
<dbReference type="InterPro" id="IPR013154">
    <property type="entry name" value="ADH-like_N"/>
</dbReference>
<evidence type="ECO:0000256" key="7">
    <source>
        <dbReference type="ARBA" id="ARBA00049164"/>
    </source>
</evidence>
<dbReference type="Pfam" id="PF00107">
    <property type="entry name" value="ADH_zinc_N"/>
    <property type="match status" value="1"/>
</dbReference>
<dbReference type="GO" id="GO:0004022">
    <property type="term" value="F:alcohol dehydrogenase (NAD+) activity"/>
    <property type="evidence" value="ECO:0007669"/>
    <property type="project" value="UniProtKB-EC"/>
</dbReference>
<dbReference type="SUPFAM" id="SSF51735">
    <property type="entry name" value="NAD(P)-binding Rossmann-fold domains"/>
    <property type="match status" value="1"/>
</dbReference>
<dbReference type="Gene3D" id="3.40.50.720">
    <property type="entry name" value="NAD(P)-binding Rossmann-like Domain"/>
    <property type="match status" value="1"/>
</dbReference>
<comment type="cofactor">
    <cofactor evidence="1 9">
        <name>Zn(2+)</name>
        <dbReference type="ChEBI" id="CHEBI:29105"/>
    </cofactor>
</comment>
<dbReference type="SUPFAM" id="SSF50129">
    <property type="entry name" value="GroES-like"/>
    <property type="match status" value="1"/>
</dbReference>
<dbReference type="InterPro" id="IPR020843">
    <property type="entry name" value="ER"/>
</dbReference>
<dbReference type="AlphaFoldDB" id="A0A0D8BDG9"/>
<dbReference type="PANTHER" id="PTHR42940:SF8">
    <property type="entry name" value="VACUOLAR PROTEIN SORTING-ASSOCIATED PROTEIN 11"/>
    <property type="match status" value="1"/>
</dbReference>
<dbReference type="Pfam" id="PF08240">
    <property type="entry name" value="ADH_N"/>
    <property type="match status" value="1"/>
</dbReference>
<gene>
    <name evidence="11" type="ORF">FF36_04252</name>
</gene>
<comment type="similarity">
    <text evidence="2 9">Belongs to the zinc-containing alcohol dehydrogenase family.</text>
</comment>